<dbReference type="Gene3D" id="3.40.50.1820">
    <property type="entry name" value="alpha/beta hydrolase"/>
    <property type="match status" value="1"/>
</dbReference>
<dbReference type="InterPro" id="IPR029058">
    <property type="entry name" value="AB_hydrolase_fold"/>
</dbReference>
<feature type="domain" description="Serine aminopeptidase S33" evidence="1">
    <location>
        <begin position="43"/>
        <end position="297"/>
    </location>
</feature>
<evidence type="ECO:0000313" key="3">
    <source>
        <dbReference type="Proteomes" id="UP000198346"/>
    </source>
</evidence>
<evidence type="ECO:0000313" key="2">
    <source>
        <dbReference type="EMBL" id="SNT68213.1"/>
    </source>
</evidence>
<dbReference type="Proteomes" id="UP000198346">
    <property type="component" value="Unassembled WGS sequence"/>
</dbReference>
<keyword evidence="3" id="KW-1185">Reference proteome</keyword>
<dbReference type="PANTHER" id="PTHR11614">
    <property type="entry name" value="PHOSPHOLIPASE-RELATED"/>
    <property type="match status" value="1"/>
</dbReference>
<dbReference type="Pfam" id="PF12146">
    <property type="entry name" value="Hydrolase_4"/>
    <property type="match status" value="1"/>
</dbReference>
<dbReference type="InterPro" id="IPR051044">
    <property type="entry name" value="MAG_DAG_Lipase"/>
</dbReference>
<dbReference type="AlphaFoldDB" id="A0A239PLK3"/>
<dbReference type="InterPro" id="IPR022742">
    <property type="entry name" value="Hydrolase_4"/>
</dbReference>
<organism evidence="2 3">
    <name type="scientific">Amphiplicatus metriothermophilus</name>
    <dbReference type="NCBI Taxonomy" id="1519374"/>
    <lineage>
        <taxon>Bacteria</taxon>
        <taxon>Pseudomonadati</taxon>
        <taxon>Pseudomonadota</taxon>
        <taxon>Alphaproteobacteria</taxon>
        <taxon>Parvularculales</taxon>
        <taxon>Parvularculaceae</taxon>
        <taxon>Amphiplicatus</taxon>
    </lineage>
</organism>
<dbReference type="SUPFAM" id="SSF53474">
    <property type="entry name" value="alpha/beta-Hydrolases"/>
    <property type="match status" value="1"/>
</dbReference>
<dbReference type="RefSeq" id="WP_234993314.1">
    <property type="nucleotide sequence ID" value="NZ_FZQA01000001.1"/>
</dbReference>
<sequence>MAEFIRIDSNPVPPGGEAFDFRGADGGRLRAAAFPPDAAAGRAPKGCIVLLGGRSEFIEKYFEVVRDLQTRGFAVATFDWRGQGLSERLLPVREKGHILDFGVYRADLRLFTEEIARKRFGGPYVLLTHSMGGTPALQLLADGYDAFAAAVLCAPMTRLFRNPFKRAFAGALARAACGLGAARQPVLAVKEHSLQFEGNALTSDRARHDRFRLLQEAAPNAIIREPTYGWLKAASEAMADLHRPDRFARLKTPVLIVSAERDALVDSTDHPVLAARSPLIEHALIKGALHEILMERDEFRRAFWAAFDAFVEPRIVPAGGRLAAEA</sequence>
<dbReference type="EMBL" id="FZQA01000001">
    <property type="protein sequence ID" value="SNT68213.1"/>
    <property type="molecule type" value="Genomic_DNA"/>
</dbReference>
<name>A0A239PLK3_9PROT</name>
<proteinExistence type="predicted"/>
<gene>
    <name evidence="2" type="ORF">SAMN06297382_0714</name>
</gene>
<evidence type="ECO:0000259" key="1">
    <source>
        <dbReference type="Pfam" id="PF12146"/>
    </source>
</evidence>
<protein>
    <submittedName>
        <fullName evidence="2">Lysophospholipase</fullName>
    </submittedName>
</protein>
<accession>A0A239PLK3</accession>
<reference evidence="2 3" key="1">
    <citation type="submission" date="2017-07" db="EMBL/GenBank/DDBJ databases">
        <authorList>
            <person name="Sun Z.S."/>
            <person name="Albrecht U."/>
            <person name="Echele G."/>
            <person name="Lee C.C."/>
        </authorList>
    </citation>
    <scope>NUCLEOTIDE SEQUENCE [LARGE SCALE GENOMIC DNA]</scope>
    <source>
        <strain evidence="2 3">CGMCC 1.12710</strain>
    </source>
</reference>